<dbReference type="HOGENOM" id="CLU_604954_0_0_1"/>
<dbReference type="PANTHER" id="PTHR35356:SF3">
    <property type="entry name" value="OS01G0156300 PROTEIN"/>
    <property type="match status" value="1"/>
</dbReference>
<feature type="compositionally biased region" description="Basic and acidic residues" evidence="1">
    <location>
        <begin position="53"/>
        <end position="64"/>
    </location>
</feature>
<dbReference type="EMBL" id="AGNK02002086">
    <property type="status" value="NOT_ANNOTATED_CDS"/>
    <property type="molecule type" value="Genomic_DNA"/>
</dbReference>
<dbReference type="Pfam" id="PF06533">
    <property type="entry name" value="DUF1110"/>
    <property type="match status" value="1"/>
</dbReference>
<feature type="compositionally biased region" description="Polar residues" evidence="1">
    <location>
        <begin position="392"/>
        <end position="401"/>
    </location>
</feature>
<proteinExistence type="predicted"/>
<evidence type="ECO:0000313" key="2">
    <source>
        <dbReference type="EnsemblPlants" id="KQL16911"/>
    </source>
</evidence>
<protein>
    <submittedName>
        <fullName evidence="2">Uncharacterized protein</fullName>
    </submittedName>
</protein>
<keyword evidence="3" id="KW-1185">Reference proteome</keyword>
<name>K3ZCB0_SETIT</name>
<accession>K3ZCB0</accession>
<feature type="region of interest" description="Disordered" evidence="1">
    <location>
        <begin position="133"/>
        <end position="152"/>
    </location>
</feature>
<dbReference type="Proteomes" id="UP000004995">
    <property type="component" value="Unassembled WGS sequence"/>
</dbReference>
<dbReference type="PANTHER" id="PTHR35356">
    <property type="entry name" value="OS01G0156300 PROTEIN-RELATED"/>
    <property type="match status" value="1"/>
</dbReference>
<reference evidence="3" key="1">
    <citation type="journal article" date="2012" name="Nat. Biotechnol.">
        <title>Reference genome sequence of the model plant Setaria.</title>
        <authorList>
            <person name="Bennetzen J.L."/>
            <person name="Schmutz J."/>
            <person name="Wang H."/>
            <person name="Percifield R."/>
            <person name="Hawkins J."/>
            <person name="Pontaroli A.C."/>
            <person name="Estep M."/>
            <person name="Feng L."/>
            <person name="Vaughn J.N."/>
            <person name="Grimwood J."/>
            <person name="Jenkins J."/>
            <person name="Barry K."/>
            <person name="Lindquist E."/>
            <person name="Hellsten U."/>
            <person name="Deshpande S."/>
            <person name="Wang X."/>
            <person name="Wu X."/>
            <person name="Mitros T."/>
            <person name="Triplett J."/>
            <person name="Yang X."/>
            <person name="Ye C.Y."/>
            <person name="Mauro-Herrera M."/>
            <person name="Wang L."/>
            <person name="Li P."/>
            <person name="Sharma M."/>
            <person name="Sharma R."/>
            <person name="Ronald P.C."/>
            <person name="Panaud O."/>
            <person name="Kellogg E.A."/>
            <person name="Brutnell T.P."/>
            <person name="Doust A.N."/>
            <person name="Tuskan G.A."/>
            <person name="Rokhsar D."/>
            <person name="Devos K.M."/>
        </authorList>
    </citation>
    <scope>NUCLEOTIDE SEQUENCE [LARGE SCALE GENOMIC DNA]</scope>
    <source>
        <strain evidence="3">cv. Yugu1</strain>
    </source>
</reference>
<evidence type="ECO:0000313" key="3">
    <source>
        <dbReference type="Proteomes" id="UP000004995"/>
    </source>
</evidence>
<dbReference type="InterPro" id="IPR010535">
    <property type="entry name" value="DUF1110"/>
</dbReference>
<sequence>AQNGLGVGELQHDGTTHPQHRVPRRGGLVRGAAHEPIGLSSPRRPGSVLGRPPGDHVEDVRGRPEVLQGGAQPPQRVGGMAGGDVAALLPRRPPRPGVGVAPVPRPQAEARGAEREDVPRRVVERGEALDLAEGGVRRRGSSRVASGAEGGVEEDRWEFVGKEQIDKLLDKAGGSSDSARSLLAAALPHLESSSASHTGDAKGGLNLITLAEGELEDASIDLTGTVACLKAGILLILDLRNSLYSAASSLAASIARSEDALRAIDRCRGLLSAAKLLLGHPSVPGVDGFIEAERAAAVRALEAALGAIRGGGDVDDEADRRLARAVGLRDEVRRLQHRFTELHGAVELLGEAGALLLRRWPPAPSSPSCTRVASSAAFSSLSSAHHTAGSPARSSTESSGPLGQGASPRSARCRAAPMLAMARARPSSVEAPSSARCVSSAQGPSWRRRFRTS</sequence>
<feature type="region of interest" description="Disordered" evidence="1">
    <location>
        <begin position="1"/>
        <end position="119"/>
    </location>
</feature>
<dbReference type="InParanoid" id="K3ZCB0"/>
<feature type="compositionally biased region" description="Low complexity" evidence="1">
    <location>
        <begin position="406"/>
        <end position="426"/>
    </location>
</feature>
<feature type="region of interest" description="Disordered" evidence="1">
    <location>
        <begin position="384"/>
        <end position="453"/>
    </location>
</feature>
<dbReference type="AlphaFoldDB" id="K3ZCB0"/>
<organism evidence="2 3">
    <name type="scientific">Setaria italica</name>
    <name type="common">Foxtail millet</name>
    <name type="synonym">Panicum italicum</name>
    <dbReference type="NCBI Taxonomy" id="4555"/>
    <lineage>
        <taxon>Eukaryota</taxon>
        <taxon>Viridiplantae</taxon>
        <taxon>Streptophyta</taxon>
        <taxon>Embryophyta</taxon>
        <taxon>Tracheophyta</taxon>
        <taxon>Spermatophyta</taxon>
        <taxon>Magnoliopsida</taxon>
        <taxon>Liliopsida</taxon>
        <taxon>Poales</taxon>
        <taxon>Poaceae</taxon>
        <taxon>PACMAD clade</taxon>
        <taxon>Panicoideae</taxon>
        <taxon>Panicodae</taxon>
        <taxon>Paniceae</taxon>
        <taxon>Cenchrinae</taxon>
        <taxon>Setaria</taxon>
    </lineage>
</organism>
<reference evidence="2" key="2">
    <citation type="submission" date="2018-08" db="UniProtKB">
        <authorList>
            <consortium name="EnsemblPlants"/>
        </authorList>
    </citation>
    <scope>IDENTIFICATION</scope>
    <source>
        <strain evidence="2">Yugu1</strain>
    </source>
</reference>
<dbReference type="Gramene" id="KQL16911">
    <property type="protein sequence ID" value="KQL16911"/>
    <property type="gene ID" value="SETIT_024184mg"/>
</dbReference>
<evidence type="ECO:0000256" key="1">
    <source>
        <dbReference type="SAM" id="MobiDB-lite"/>
    </source>
</evidence>
<dbReference type="EnsemblPlants" id="KQL16911">
    <property type="protein sequence ID" value="KQL16911"/>
    <property type="gene ID" value="SETIT_024184mg"/>
</dbReference>